<organism evidence="4 5">
    <name type="scientific">Halosimplex aquaticum</name>
    <dbReference type="NCBI Taxonomy" id="3026162"/>
    <lineage>
        <taxon>Archaea</taxon>
        <taxon>Methanobacteriati</taxon>
        <taxon>Methanobacteriota</taxon>
        <taxon>Stenosarchaea group</taxon>
        <taxon>Halobacteria</taxon>
        <taxon>Halobacteriales</taxon>
        <taxon>Haloarculaceae</taxon>
        <taxon>Halosimplex</taxon>
    </lineage>
</organism>
<feature type="transmembrane region" description="Helical" evidence="2">
    <location>
        <begin position="118"/>
        <end position="135"/>
    </location>
</feature>
<feature type="domain" description="Protein-glutamine gamma-glutamyltransferase-like C-terminal" evidence="3">
    <location>
        <begin position="247"/>
        <end position="314"/>
    </location>
</feature>
<name>A0ABD5XUC7_9EURY</name>
<feature type="transmembrane region" description="Helical" evidence="2">
    <location>
        <begin position="177"/>
        <end position="194"/>
    </location>
</feature>
<evidence type="ECO:0000313" key="4">
    <source>
        <dbReference type="EMBL" id="MFC7138719.1"/>
    </source>
</evidence>
<keyword evidence="2" id="KW-0812">Transmembrane</keyword>
<feature type="transmembrane region" description="Helical" evidence="2">
    <location>
        <begin position="92"/>
        <end position="111"/>
    </location>
</feature>
<feature type="region of interest" description="Disordered" evidence="1">
    <location>
        <begin position="33"/>
        <end position="73"/>
    </location>
</feature>
<gene>
    <name evidence="4" type="ORF">ACFQMA_02570</name>
</gene>
<feature type="compositionally biased region" description="Acidic residues" evidence="1">
    <location>
        <begin position="208"/>
        <end position="218"/>
    </location>
</feature>
<dbReference type="Pfam" id="PF13559">
    <property type="entry name" value="DUF4129"/>
    <property type="match status" value="1"/>
</dbReference>
<evidence type="ECO:0000256" key="1">
    <source>
        <dbReference type="SAM" id="MobiDB-lite"/>
    </source>
</evidence>
<sequence>MDPSRVSPRTVALALLCVAVIAFAAATLDSTTNPNPDVGMGHAGADEDLGGQRTPTDEPSGDSEEGRDSPLSLDTDPGTPFQFCVQWLTQPLVQALLVFGLVGVFAVGRWLDDAASGLAGVFIVGYPGFFLYLLLTSCQTAQRGFLGLSDPGRPSTEGGGLMGGQTTVAPPTLTTKLLLLLVVGTLVAVAALVLTGNHDQRDERVTGDEEDEEPEPEPATDVGAIGAAAGRAADRIEGSDEFENEVYRAWAAMTDHLAVDRPASSTPAEFATAATAAGMDPDDVARLTELFEDVRYGGEEPTADREEAAVETLRRIESTYADDGEGASQL</sequence>
<dbReference type="InterPro" id="IPR025403">
    <property type="entry name" value="TgpA-like_C"/>
</dbReference>
<dbReference type="RefSeq" id="WP_274324333.1">
    <property type="nucleotide sequence ID" value="NZ_CP118158.1"/>
</dbReference>
<keyword evidence="2" id="KW-1133">Transmembrane helix</keyword>
<dbReference type="Proteomes" id="UP001596432">
    <property type="component" value="Unassembled WGS sequence"/>
</dbReference>
<keyword evidence="5" id="KW-1185">Reference proteome</keyword>
<accession>A0ABD5XUC7</accession>
<keyword evidence="2" id="KW-0472">Membrane</keyword>
<dbReference type="AlphaFoldDB" id="A0ABD5XUC7"/>
<reference evidence="4 5" key="1">
    <citation type="journal article" date="2019" name="Int. J. Syst. Evol. Microbiol.">
        <title>The Global Catalogue of Microorganisms (GCM) 10K type strain sequencing project: providing services to taxonomists for standard genome sequencing and annotation.</title>
        <authorList>
            <consortium name="The Broad Institute Genomics Platform"/>
            <consortium name="The Broad Institute Genome Sequencing Center for Infectious Disease"/>
            <person name="Wu L."/>
            <person name="Ma J."/>
        </authorList>
    </citation>
    <scope>NUCLEOTIDE SEQUENCE [LARGE SCALE GENOMIC DNA]</scope>
    <source>
        <strain evidence="4 5">XZYJT29</strain>
    </source>
</reference>
<proteinExistence type="predicted"/>
<feature type="region of interest" description="Disordered" evidence="1">
    <location>
        <begin position="200"/>
        <end position="222"/>
    </location>
</feature>
<evidence type="ECO:0000256" key="2">
    <source>
        <dbReference type="SAM" id="Phobius"/>
    </source>
</evidence>
<evidence type="ECO:0000313" key="5">
    <source>
        <dbReference type="Proteomes" id="UP001596432"/>
    </source>
</evidence>
<dbReference type="GeneID" id="78818961"/>
<dbReference type="EMBL" id="JBHTAS010000001">
    <property type="protein sequence ID" value="MFC7138719.1"/>
    <property type="molecule type" value="Genomic_DNA"/>
</dbReference>
<evidence type="ECO:0000259" key="3">
    <source>
        <dbReference type="Pfam" id="PF13559"/>
    </source>
</evidence>
<protein>
    <submittedName>
        <fullName evidence="4">DUF4129 domain-containing protein</fullName>
    </submittedName>
</protein>
<comment type="caution">
    <text evidence="4">The sequence shown here is derived from an EMBL/GenBank/DDBJ whole genome shotgun (WGS) entry which is preliminary data.</text>
</comment>